<dbReference type="SUPFAM" id="SSF52047">
    <property type="entry name" value="RNI-like"/>
    <property type="match status" value="1"/>
</dbReference>
<dbReference type="EMBL" id="JADNYJ010000013">
    <property type="protein sequence ID" value="KAF8907949.1"/>
    <property type="molecule type" value="Genomic_DNA"/>
</dbReference>
<proteinExistence type="predicted"/>
<evidence type="ECO:0000313" key="2">
    <source>
        <dbReference type="Proteomes" id="UP000724874"/>
    </source>
</evidence>
<gene>
    <name evidence="1" type="ORF">CPB84DRAFT_1768239</name>
</gene>
<dbReference type="Proteomes" id="UP000724874">
    <property type="component" value="Unassembled WGS sequence"/>
</dbReference>
<feature type="non-terminal residue" evidence="1">
    <location>
        <position position="263"/>
    </location>
</feature>
<name>A0A9P5NVD9_GYMJU</name>
<dbReference type="AlphaFoldDB" id="A0A9P5NVD9"/>
<comment type="caution">
    <text evidence="1">The sequence shown here is derived from an EMBL/GenBank/DDBJ whole genome shotgun (WGS) entry which is preliminary data.</text>
</comment>
<evidence type="ECO:0000313" key="1">
    <source>
        <dbReference type="EMBL" id="KAF8907949.1"/>
    </source>
</evidence>
<protein>
    <submittedName>
        <fullName evidence="1">Uncharacterized protein</fullName>
    </submittedName>
</protein>
<keyword evidence="2" id="KW-1185">Reference proteome</keyword>
<dbReference type="OrthoDB" id="3061721at2759"/>
<organism evidence="1 2">
    <name type="scientific">Gymnopilus junonius</name>
    <name type="common">Spectacular rustgill mushroom</name>
    <name type="synonym">Gymnopilus spectabilis subsp. junonius</name>
    <dbReference type="NCBI Taxonomy" id="109634"/>
    <lineage>
        <taxon>Eukaryota</taxon>
        <taxon>Fungi</taxon>
        <taxon>Dikarya</taxon>
        <taxon>Basidiomycota</taxon>
        <taxon>Agaricomycotina</taxon>
        <taxon>Agaricomycetes</taxon>
        <taxon>Agaricomycetidae</taxon>
        <taxon>Agaricales</taxon>
        <taxon>Agaricineae</taxon>
        <taxon>Hymenogastraceae</taxon>
        <taxon>Gymnopilus</taxon>
    </lineage>
</organism>
<reference evidence="1" key="1">
    <citation type="submission" date="2020-11" db="EMBL/GenBank/DDBJ databases">
        <authorList>
            <consortium name="DOE Joint Genome Institute"/>
            <person name="Ahrendt S."/>
            <person name="Riley R."/>
            <person name="Andreopoulos W."/>
            <person name="LaButti K."/>
            <person name="Pangilinan J."/>
            <person name="Ruiz-duenas F.J."/>
            <person name="Barrasa J.M."/>
            <person name="Sanchez-Garcia M."/>
            <person name="Camarero S."/>
            <person name="Miyauchi S."/>
            <person name="Serrano A."/>
            <person name="Linde D."/>
            <person name="Babiker R."/>
            <person name="Drula E."/>
            <person name="Ayuso-Fernandez I."/>
            <person name="Pacheco R."/>
            <person name="Padilla G."/>
            <person name="Ferreira P."/>
            <person name="Barriuso J."/>
            <person name="Kellner H."/>
            <person name="Castanera R."/>
            <person name="Alfaro M."/>
            <person name="Ramirez L."/>
            <person name="Pisabarro A.G."/>
            <person name="Kuo A."/>
            <person name="Tritt A."/>
            <person name="Lipzen A."/>
            <person name="He G."/>
            <person name="Yan M."/>
            <person name="Ng V."/>
            <person name="Cullen D."/>
            <person name="Martin F."/>
            <person name="Rosso M.-N."/>
            <person name="Henrissat B."/>
            <person name="Hibbett D."/>
            <person name="Martinez A.T."/>
            <person name="Grigoriev I.V."/>
        </authorList>
    </citation>
    <scope>NUCLEOTIDE SEQUENCE</scope>
    <source>
        <strain evidence="1">AH 44721</strain>
    </source>
</reference>
<accession>A0A9P5NVD9</accession>
<sequence>RLPAELELSIGEVAAVRYPECIPRLLLVEPELYRVIRSGEGRVIPPLYTSESPTASLDIPRLKRFGPHVRNILLQKRTSQEIESVLLHTPNVSNLAMWIISGTCAGLVPILESLPLRKLSFDPSYFFENYASDMSIPFDQPLFRNLTHLEIINASSSWSKWKQLATLPRLTHLALAGMVNQQLIDQILKSCLSLELVIMFYMNIGDVRVVLLKSVSDHLDHWEKGARGDEDFWVTAQKRKQEAIEQAAKAARMPVSEQGISLI</sequence>